<dbReference type="PANTHER" id="PTHR30061">
    <property type="entry name" value="MALTOSE-BINDING PERIPLASMIC PROTEIN"/>
    <property type="match status" value="1"/>
</dbReference>
<reference evidence="4 5" key="1">
    <citation type="submission" date="2017-03" db="EMBL/GenBank/DDBJ databases">
        <title>Genome sequence of Clostridium chromiireducens DSM 23318.</title>
        <authorList>
            <person name="Poehlein A."/>
            <person name="Daniel R."/>
        </authorList>
    </citation>
    <scope>NUCLEOTIDE SEQUENCE [LARGE SCALE GENOMIC DNA]</scope>
    <source>
        <strain evidence="4 5">DSM 23318</strain>
    </source>
</reference>
<dbReference type="EMBL" id="MZGT01000034">
    <property type="protein sequence ID" value="OPJ61039.1"/>
    <property type="molecule type" value="Genomic_DNA"/>
</dbReference>
<dbReference type="GO" id="GO:0055052">
    <property type="term" value="C:ATP-binding cassette (ABC) transporter complex, substrate-binding subunit-containing"/>
    <property type="evidence" value="ECO:0007669"/>
    <property type="project" value="TreeGrafter"/>
</dbReference>
<comment type="similarity">
    <text evidence="1">Belongs to the bacterial solute-binding protein 1 family.</text>
</comment>
<comment type="caution">
    <text evidence="4">The sequence shown here is derived from an EMBL/GenBank/DDBJ whole genome shotgun (WGS) entry which is preliminary data.</text>
</comment>
<gene>
    <name evidence="4" type="ORF">CLCHR_27070</name>
</gene>
<dbReference type="Gene3D" id="3.40.190.10">
    <property type="entry name" value="Periplasmic binding protein-like II"/>
    <property type="match status" value="1"/>
</dbReference>
<dbReference type="AlphaFoldDB" id="A0A1V4IME4"/>
<accession>A0A1V4IME4</accession>
<dbReference type="RefSeq" id="WP_079440346.1">
    <property type="nucleotide sequence ID" value="NZ_MZGT01000034.1"/>
</dbReference>
<proteinExistence type="inferred from homology"/>
<dbReference type="OrthoDB" id="9764785at2"/>
<evidence type="ECO:0000313" key="4">
    <source>
        <dbReference type="EMBL" id="OPJ61039.1"/>
    </source>
</evidence>
<dbReference type="GO" id="GO:0015768">
    <property type="term" value="P:maltose transport"/>
    <property type="evidence" value="ECO:0007669"/>
    <property type="project" value="TreeGrafter"/>
</dbReference>
<dbReference type="STRING" id="225345.CLCHR_27070"/>
<dbReference type="Pfam" id="PF13416">
    <property type="entry name" value="SBP_bac_8"/>
    <property type="match status" value="1"/>
</dbReference>
<evidence type="ECO:0000313" key="5">
    <source>
        <dbReference type="Proteomes" id="UP000191056"/>
    </source>
</evidence>
<name>A0A1V4IME4_9CLOT</name>
<evidence type="ECO:0008006" key="6">
    <source>
        <dbReference type="Google" id="ProtNLM"/>
    </source>
</evidence>
<dbReference type="PANTHER" id="PTHR30061:SF50">
    <property type="entry name" value="MALTOSE_MALTODEXTRIN-BINDING PERIPLASMIC PROTEIN"/>
    <property type="match status" value="1"/>
</dbReference>
<dbReference type="GO" id="GO:1901982">
    <property type="term" value="F:maltose binding"/>
    <property type="evidence" value="ECO:0007669"/>
    <property type="project" value="TreeGrafter"/>
</dbReference>
<keyword evidence="3" id="KW-0732">Signal</keyword>
<organism evidence="4 5">
    <name type="scientific">Clostridium chromiireducens</name>
    <dbReference type="NCBI Taxonomy" id="225345"/>
    <lineage>
        <taxon>Bacteria</taxon>
        <taxon>Bacillati</taxon>
        <taxon>Bacillota</taxon>
        <taxon>Clostridia</taxon>
        <taxon>Eubacteriales</taxon>
        <taxon>Clostridiaceae</taxon>
        <taxon>Clostridium</taxon>
    </lineage>
</organism>
<protein>
    <recommendedName>
        <fullName evidence="6">Extracellular solute-binding protein</fullName>
    </recommendedName>
</protein>
<dbReference type="Proteomes" id="UP000191056">
    <property type="component" value="Unassembled WGS sequence"/>
</dbReference>
<evidence type="ECO:0000256" key="3">
    <source>
        <dbReference type="ARBA" id="ARBA00022729"/>
    </source>
</evidence>
<keyword evidence="2" id="KW-0813">Transport</keyword>
<dbReference type="SUPFAM" id="SSF53850">
    <property type="entry name" value="Periplasmic binding protein-like II"/>
    <property type="match status" value="1"/>
</dbReference>
<evidence type="ECO:0000256" key="2">
    <source>
        <dbReference type="ARBA" id="ARBA00022448"/>
    </source>
</evidence>
<evidence type="ECO:0000256" key="1">
    <source>
        <dbReference type="ARBA" id="ARBA00008520"/>
    </source>
</evidence>
<sequence>MKRNILLVSLVVLIALLIVGGYKIFNGKKEPLNPSRPITITVWHYYNGNTKDKFDALINKFNETIGVERGIVVEAKSHGDVNQLANVVYDAANKTIGSQVMPDIFAAYPDNAYRTNKLCGLVELEQYFSQDELKEFRKEFLEEGRFGADQKLRILPIAKSTEILYLNKTYWDKFSEETGASLDDLNNWEGIVRTSEKYKNYSGRAFLSIDGNANYMLSASMQLGTEFYTYSGDRAKLNFSKDIAHKIWENYYIPYLKGYFIKSGRFSSDDAKTGTVLAYTGSTAGAAYFPKQVAFSEKEVYPIDIITLPYPHYENGKPYAIQQGAGMCITKSDKAHEYASALFLKWFTEPEQNIDFAVSTSYFPVKNESLVKNKILPLVDKTEVSNEAIKKSINTTLDMLDTHILYGNRPFDGSYDMRALLENNLFNFVQKDLEKLEARVATGEERSKVIESLISEENFNRWYQQFSQEVEKIMSK</sequence>
<dbReference type="InterPro" id="IPR006059">
    <property type="entry name" value="SBP"/>
</dbReference>
<keyword evidence="5" id="KW-1185">Reference proteome</keyword>
<dbReference type="GO" id="GO:0042956">
    <property type="term" value="P:maltodextrin transmembrane transport"/>
    <property type="evidence" value="ECO:0007669"/>
    <property type="project" value="TreeGrafter"/>
</dbReference>